<feature type="region of interest" description="Disordered" evidence="9">
    <location>
        <begin position="645"/>
        <end position="699"/>
    </location>
</feature>
<keyword evidence="6" id="KW-0289">Folate biosynthesis</keyword>
<dbReference type="Proteomes" id="UP001465976">
    <property type="component" value="Unassembled WGS sequence"/>
</dbReference>
<dbReference type="Gene3D" id="3.30.1130.10">
    <property type="match status" value="1"/>
</dbReference>
<evidence type="ECO:0000313" key="12">
    <source>
        <dbReference type="EMBL" id="KAL0580794.1"/>
    </source>
</evidence>
<feature type="region of interest" description="Disordered" evidence="9">
    <location>
        <begin position="596"/>
        <end position="623"/>
    </location>
</feature>
<dbReference type="PANTHER" id="PTHR13239:SF4">
    <property type="entry name" value="AT25231P"/>
    <property type="match status" value="1"/>
</dbReference>
<evidence type="ECO:0000256" key="5">
    <source>
        <dbReference type="ARBA" id="ARBA00022801"/>
    </source>
</evidence>
<dbReference type="InterPro" id="IPR018234">
    <property type="entry name" value="GTP_CycHdrlase_I_CS"/>
</dbReference>
<proteinExistence type="inferred from homology"/>
<feature type="domain" description="Far11/STRP C-terminal" evidence="11">
    <location>
        <begin position="720"/>
        <end position="1209"/>
    </location>
</feature>
<dbReference type="InterPro" id="IPR020602">
    <property type="entry name" value="GTP_CycHdrlase_I_dom"/>
</dbReference>
<dbReference type="Pfam" id="PF01227">
    <property type="entry name" value="GTP_cyclohydroI"/>
    <property type="match status" value="1"/>
</dbReference>
<feature type="compositionally biased region" description="Polar residues" evidence="9">
    <location>
        <begin position="309"/>
        <end position="322"/>
    </location>
</feature>
<sequence>MASAEQYQAHSQLLAESLEKLQVSERMDPQNSTEPPTLDTKIPPASSPARWTPRIHEGYGFRPPSGVSTPLITHATSTTENLVPDSHGLGWPAKSTYSRLTATPEEREAREKKLAEAVRTILDCIGEDPDREGLLRTPERYAQAVMWMTKGYEERLADVINDAVFAEDHDEMVLVRDIDISSLCEHHLVPFTGKIAIAYIPNKLVLGLSKLARIAETFGRRLQVQERLTKQVAIAIQEAIKPRGVAVVMEATHLCMTMRGVQKPGSITTTSFGIVAGREAPKSNALTPTERELELSSNLHDLPVDRPPSMNTQQESNGSNVGPPTAAMDSITLGQLRTMISSQPKPKQWWYDFNYDDEDTVMNELDELYSYVEMPQVAENLKAWQGYYGEEWTKSSASKRRLHVEMLLDGLEQKDPVVRFTNSRRLFYIVQGTFAEAVSPEHQLHWIFENCKVVRAANGVSCIVEALKIANKSDLLEEVLTEISVYIGILYHLIEIFKGHDDFADELMSLDPPLPVYLFNLVAGLRDKNAKGYPIKKLLLLLWKTLLACFGGIRDYGRVKVLARELAGLPTSQKAASIIKSSPLDIEAFRQETSVKYPTFTPPPPPRAAAPEQDPETGAMYKHLSGPLSSKLAQAYAPIPVRHHYHHDDLEGHNGPHNGPHPFSQPPGGFNRPTMQPATPAPSPPPPNIKPKKQQYQTDQSRPFLFPFSKAQGKDARLVPFAIDEADKLYNRHMYVSLALAQMWRTREDCMTFESGLERMPGAESEFESSTFTSKDPETAEPLPDLALLEAKIAEAEAALQKAETTGEKRKARERREDLMRLKRVEQIYSSVLPVMSGWVLVLLKLLLATVSAASTAVPQSSTSPFPPGVASPQEQPNLPPPTLEETDVTRHREITSKAVSAILLLVLKWFKVSHVMKFHHLGQLLLDTNCLLLLLKLFGLQEVSTSLVTRIDSPDNNFFRYCFLNFARNPQHIRPEDNMLKPPRHTITKTTTLPNGDVHEEEVEMVTDFSWRNFFATINFAKIMQKLSKDRSHRILMLVQYKSSAVIKRMLRIQHPMLQLHLLKLIKSQVPFCGRKWRQSNMKVITAIYLNCRPDLRDEWLTGGEVDDVTDASAQETALRHLVKFYNNQRYGSSATANQQGGMHKRSGSMSNHLEGLHPGPELSGIIRPLGTPNIVEADVFPPARSQAPDPSIFLPYIPEDISFEEEYEEYISDLGLSDDSSADPSLFGTSAWSRFPHQFAQDIADGISDSESIVSIGDLGDEARLDPGRDDGEVVDENLNNWEHMSPKTMAALPKSPAGRRASSGGGLRPVVPFGLDDGSAIEEDDDEELPGPAPREQSEPYAGGAGVDEVEYAYGV</sequence>
<comment type="pathway">
    <text evidence="1">Cofactor biosynthesis; 7,8-dihydroneopterin triphosphate biosynthesis; 7,8-dihydroneopterin triphosphate from GTP: step 1/1.</text>
</comment>
<dbReference type="Pfam" id="PF11882">
    <property type="entry name" value="DUF3402"/>
    <property type="match status" value="1"/>
</dbReference>
<evidence type="ECO:0000256" key="9">
    <source>
        <dbReference type="SAM" id="MobiDB-lite"/>
    </source>
</evidence>
<evidence type="ECO:0000256" key="3">
    <source>
        <dbReference type="ARBA" id="ARBA00012715"/>
    </source>
</evidence>
<dbReference type="CDD" id="cd00642">
    <property type="entry name" value="GTP_cyclohydro1"/>
    <property type="match status" value="1"/>
</dbReference>
<keyword evidence="13" id="KW-1185">Reference proteome</keyword>
<evidence type="ECO:0000256" key="7">
    <source>
        <dbReference type="ARBA" id="ARBA00030854"/>
    </source>
</evidence>
<name>A0ABR3FZ39_9AGAR</name>
<dbReference type="EC" id="3.5.4.16" evidence="3"/>
<dbReference type="EMBL" id="JBAHYK010000023">
    <property type="protein sequence ID" value="KAL0580794.1"/>
    <property type="molecule type" value="Genomic_DNA"/>
</dbReference>
<keyword evidence="5" id="KW-0378">Hydrolase</keyword>
<gene>
    <name evidence="12" type="primary">FAR11</name>
    <name evidence="12" type="ORF">V5O48_001259</name>
</gene>
<accession>A0ABR3FZ39</accession>
<dbReference type="InterPro" id="IPR040185">
    <property type="entry name" value="Far11/STRP"/>
</dbReference>
<feature type="compositionally biased region" description="Pro residues" evidence="9">
    <location>
        <begin position="679"/>
        <end position="689"/>
    </location>
</feature>
<dbReference type="InterPro" id="IPR043134">
    <property type="entry name" value="GTP-CH-I_N"/>
</dbReference>
<dbReference type="PANTHER" id="PTHR13239">
    <property type="entry name" value="PROTEIN REQUIRED FOR HYPHAL ANASTOMOSIS HAM-2"/>
    <property type="match status" value="1"/>
</dbReference>
<reference evidence="12 13" key="1">
    <citation type="submission" date="2024-02" db="EMBL/GenBank/DDBJ databases">
        <title>A draft genome for the cacao thread blight pathogen Marasmius crinis-equi.</title>
        <authorList>
            <person name="Cohen S.P."/>
            <person name="Baruah I.K."/>
            <person name="Amoako-Attah I."/>
            <person name="Bukari Y."/>
            <person name="Meinhardt L.W."/>
            <person name="Bailey B.A."/>
        </authorList>
    </citation>
    <scope>NUCLEOTIDE SEQUENCE [LARGE SCALE GENOMIC DNA]</scope>
    <source>
        <strain evidence="12 13">GH-76</strain>
    </source>
</reference>
<feature type="region of interest" description="Disordered" evidence="9">
    <location>
        <begin position="858"/>
        <end position="889"/>
    </location>
</feature>
<dbReference type="InterPro" id="IPR012486">
    <property type="entry name" value="Far11/STRP_N"/>
</dbReference>
<evidence type="ECO:0000256" key="4">
    <source>
        <dbReference type="ARBA" id="ARBA00017272"/>
    </source>
</evidence>
<evidence type="ECO:0000256" key="8">
    <source>
        <dbReference type="SAM" id="Coils"/>
    </source>
</evidence>
<evidence type="ECO:0000259" key="11">
    <source>
        <dbReference type="SMART" id="SM01293"/>
    </source>
</evidence>
<organism evidence="12 13">
    <name type="scientific">Marasmius crinis-equi</name>
    <dbReference type="NCBI Taxonomy" id="585013"/>
    <lineage>
        <taxon>Eukaryota</taxon>
        <taxon>Fungi</taxon>
        <taxon>Dikarya</taxon>
        <taxon>Basidiomycota</taxon>
        <taxon>Agaricomycotina</taxon>
        <taxon>Agaricomycetes</taxon>
        <taxon>Agaricomycetidae</taxon>
        <taxon>Agaricales</taxon>
        <taxon>Marasmiineae</taxon>
        <taxon>Marasmiaceae</taxon>
        <taxon>Marasmius</taxon>
    </lineage>
</organism>
<dbReference type="Pfam" id="PF07923">
    <property type="entry name" value="N1221"/>
    <property type="match status" value="1"/>
</dbReference>
<protein>
    <recommendedName>
        <fullName evidence="4">GTP cyclohydrolase 1</fullName>
        <ecNumber evidence="3">3.5.4.16</ecNumber>
    </recommendedName>
    <alternativeName>
        <fullName evidence="7">GTP cyclohydrolase I</fullName>
    </alternativeName>
</protein>
<dbReference type="SMART" id="SM01293">
    <property type="entry name" value="DUF3402"/>
    <property type="match status" value="1"/>
</dbReference>
<feature type="compositionally biased region" description="Basic and acidic residues" evidence="9">
    <location>
        <begin position="18"/>
        <end position="28"/>
    </location>
</feature>
<dbReference type="SUPFAM" id="SSF55620">
    <property type="entry name" value="Tetrahydrobiopterin biosynthesis enzymes-like"/>
    <property type="match status" value="1"/>
</dbReference>
<feature type="compositionally biased region" description="Acidic residues" evidence="9">
    <location>
        <begin position="1322"/>
        <end position="1332"/>
    </location>
</feature>
<dbReference type="NCBIfam" id="TIGR00063">
    <property type="entry name" value="folE"/>
    <property type="match status" value="1"/>
</dbReference>
<dbReference type="InterPro" id="IPR021819">
    <property type="entry name" value="Far11/STRP_C"/>
</dbReference>
<dbReference type="PROSITE" id="PS00859">
    <property type="entry name" value="GTP_CYCLOHYDROL_1_1"/>
    <property type="match status" value="1"/>
</dbReference>
<feature type="domain" description="Far11/STRP N-terminal" evidence="10">
    <location>
        <begin position="348"/>
        <end position="613"/>
    </location>
</feature>
<evidence type="ECO:0000256" key="1">
    <source>
        <dbReference type="ARBA" id="ARBA00005080"/>
    </source>
</evidence>
<feature type="region of interest" description="Disordered" evidence="9">
    <location>
        <begin position="18"/>
        <end position="50"/>
    </location>
</feature>
<dbReference type="NCBIfam" id="NF006825">
    <property type="entry name" value="PRK09347.1-2"/>
    <property type="match status" value="1"/>
</dbReference>
<dbReference type="SMART" id="SM01292">
    <property type="entry name" value="N1221"/>
    <property type="match status" value="1"/>
</dbReference>
<evidence type="ECO:0000313" key="13">
    <source>
        <dbReference type="Proteomes" id="UP001465976"/>
    </source>
</evidence>
<feature type="coiled-coil region" evidence="8">
    <location>
        <begin position="786"/>
        <end position="822"/>
    </location>
</feature>
<evidence type="ECO:0000256" key="2">
    <source>
        <dbReference type="ARBA" id="ARBA00008085"/>
    </source>
</evidence>
<dbReference type="InterPro" id="IPR001474">
    <property type="entry name" value="GTP_CycHdrlase_I"/>
</dbReference>
<dbReference type="InterPro" id="IPR043133">
    <property type="entry name" value="GTP-CH-I_C/QueF"/>
</dbReference>
<dbReference type="NCBIfam" id="NF006826">
    <property type="entry name" value="PRK09347.1-3"/>
    <property type="match status" value="1"/>
</dbReference>
<dbReference type="Gene3D" id="1.10.286.10">
    <property type="match status" value="1"/>
</dbReference>
<keyword evidence="8" id="KW-0175">Coiled coil</keyword>
<feature type="region of interest" description="Disordered" evidence="9">
    <location>
        <begin position="304"/>
        <end position="325"/>
    </location>
</feature>
<evidence type="ECO:0000256" key="6">
    <source>
        <dbReference type="ARBA" id="ARBA00022909"/>
    </source>
</evidence>
<evidence type="ECO:0000259" key="10">
    <source>
        <dbReference type="SMART" id="SM01292"/>
    </source>
</evidence>
<dbReference type="HAMAP" id="MF_00223">
    <property type="entry name" value="FolE"/>
    <property type="match status" value="1"/>
</dbReference>
<comment type="caution">
    <text evidence="12">The sequence shown here is derived from an EMBL/GenBank/DDBJ whole genome shotgun (WGS) entry which is preliminary data.</text>
</comment>
<comment type="similarity">
    <text evidence="2">Belongs to the GTP cyclohydrolase I family.</text>
</comment>
<feature type="region of interest" description="Disordered" evidence="9">
    <location>
        <begin position="1294"/>
        <end position="1352"/>
    </location>
</feature>